<accession>A0A917C3X5</accession>
<protein>
    <submittedName>
        <fullName evidence="6">DeoR family transcriptional regulator</fullName>
    </submittedName>
</protein>
<keyword evidence="4" id="KW-0804">Transcription</keyword>
<dbReference type="Gene3D" id="1.10.10.10">
    <property type="entry name" value="Winged helix-like DNA-binding domain superfamily/Winged helix DNA-binding domain"/>
    <property type="match status" value="1"/>
</dbReference>
<dbReference type="SUPFAM" id="SSF100950">
    <property type="entry name" value="NagB/RpiA/CoA transferase-like"/>
    <property type="match status" value="1"/>
</dbReference>
<dbReference type="GO" id="GO:0003700">
    <property type="term" value="F:DNA-binding transcription factor activity"/>
    <property type="evidence" value="ECO:0007669"/>
    <property type="project" value="InterPro"/>
</dbReference>
<reference evidence="6" key="1">
    <citation type="journal article" date="2014" name="Int. J. Syst. Evol. Microbiol.">
        <title>Complete genome sequence of Corynebacterium casei LMG S-19264T (=DSM 44701T), isolated from a smear-ripened cheese.</title>
        <authorList>
            <consortium name="US DOE Joint Genome Institute (JGI-PGF)"/>
            <person name="Walter F."/>
            <person name="Albersmeier A."/>
            <person name="Kalinowski J."/>
            <person name="Ruckert C."/>
        </authorList>
    </citation>
    <scope>NUCLEOTIDE SEQUENCE</scope>
    <source>
        <strain evidence="6">CCM 7897</strain>
    </source>
</reference>
<dbReference type="PROSITE" id="PS51000">
    <property type="entry name" value="HTH_DEOR_2"/>
    <property type="match status" value="1"/>
</dbReference>
<evidence type="ECO:0000256" key="2">
    <source>
        <dbReference type="ARBA" id="ARBA00023015"/>
    </source>
</evidence>
<organism evidence="6 7">
    <name type="scientific">Azorhizobium oxalatiphilum</name>
    <dbReference type="NCBI Taxonomy" id="980631"/>
    <lineage>
        <taxon>Bacteria</taxon>
        <taxon>Pseudomonadati</taxon>
        <taxon>Pseudomonadota</taxon>
        <taxon>Alphaproteobacteria</taxon>
        <taxon>Hyphomicrobiales</taxon>
        <taxon>Xanthobacteraceae</taxon>
        <taxon>Azorhizobium</taxon>
    </lineage>
</organism>
<dbReference type="SUPFAM" id="SSF46785">
    <property type="entry name" value="Winged helix' DNA-binding domain"/>
    <property type="match status" value="1"/>
</dbReference>
<dbReference type="Gene3D" id="3.40.50.1360">
    <property type="match status" value="1"/>
</dbReference>
<dbReference type="AlphaFoldDB" id="A0A917C3X5"/>
<keyword evidence="2" id="KW-0805">Transcription regulation</keyword>
<evidence type="ECO:0000256" key="4">
    <source>
        <dbReference type="ARBA" id="ARBA00023163"/>
    </source>
</evidence>
<dbReference type="EMBL" id="BMCT01000004">
    <property type="protein sequence ID" value="GGF70741.1"/>
    <property type="molecule type" value="Genomic_DNA"/>
</dbReference>
<dbReference type="RefSeq" id="WP_188580502.1">
    <property type="nucleotide sequence ID" value="NZ_BMCT01000004.1"/>
</dbReference>
<comment type="caution">
    <text evidence="6">The sequence shown here is derived from an EMBL/GenBank/DDBJ whole genome shotgun (WGS) entry which is preliminary data.</text>
</comment>
<dbReference type="Pfam" id="PF08220">
    <property type="entry name" value="HTH_DeoR"/>
    <property type="match status" value="1"/>
</dbReference>
<dbReference type="Pfam" id="PF00455">
    <property type="entry name" value="DeoRC"/>
    <property type="match status" value="1"/>
</dbReference>
<dbReference type="InterPro" id="IPR037171">
    <property type="entry name" value="NagB/RpiA_transferase-like"/>
</dbReference>
<evidence type="ECO:0000313" key="7">
    <source>
        <dbReference type="Proteomes" id="UP000606044"/>
    </source>
</evidence>
<dbReference type="PRINTS" id="PR00037">
    <property type="entry name" value="HTHLACR"/>
</dbReference>
<sequence>MPPIATDADTDLSPRQQEIVARVRAQGFIPLETLARAFDVSTQTVRRDIIRLDEAGLIKRFHGGAGPVETTTRLAYSQKRTTAPDGKKRLAAACAALIPHGSSVCLDVGTTVEAVARALLEHRRMHVITTSIGAAAILGGTEVGDVVVTGGLIRGVDGSLVGEAALATLKGLRMDTAVIACSGFDDLDGAVMDFDVLKVATKKAMIAQSRRTILVADASKFTRSALVRVTDFEAVSILVTDAPPPPALAARIAEAGCRVVVADE</sequence>
<proteinExistence type="predicted"/>
<dbReference type="InterPro" id="IPR036388">
    <property type="entry name" value="WH-like_DNA-bd_sf"/>
</dbReference>
<dbReference type="PROSITE" id="PS00894">
    <property type="entry name" value="HTH_DEOR_1"/>
    <property type="match status" value="1"/>
</dbReference>
<dbReference type="InterPro" id="IPR050313">
    <property type="entry name" value="Carb_Metab_HTH_regulators"/>
</dbReference>
<dbReference type="PANTHER" id="PTHR30363:SF4">
    <property type="entry name" value="GLYCEROL-3-PHOSPHATE REGULON REPRESSOR"/>
    <property type="match status" value="1"/>
</dbReference>
<dbReference type="Proteomes" id="UP000606044">
    <property type="component" value="Unassembled WGS sequence"/>
</dbReference>
<evidence type="ECO:0000256" key="1">
    <source>
        <dbReference type="ARBA" id="ARBA00022491"/>
    </source>
</evidence>
<keyword evidence="7" id="KW-1185">Reference proteome</keyword>
<feature type="domain" description="HTH deoR-type" evidence="5">
    <location>
        <begin position="12"/>
        <end position="67"/>
    </location>
</feature>
<keyword evidence="3" id="KW-0238">DNA-binding</keyword>
<dbReference type="SMART" id="SM01134">
    <property type="entry name" value="DeoRC"/>
    <property type="match status" value="1"/>
</dbReference>
<dbReference type="InterPro" id="IPR001034">
    <property type="entry name" value="DeoR_HTH"/>
</dbReference>
<name>A0A917C3X5_9HYPH</name>
<dbReference type="InterPro" id="IPR014036">
    <property type="entry name" value="DeoR-like_C"/>
</dbReference>
<evidence type="ECO:0000313" key="6">
    <source>
        <dbReference type="EMBL" id="GGF70741.1"/>
    </source>
</evidence>
<gene>
    <name evidence="6" type="primary">glpR</name>
    <name evidence="6" type="ORF">GCM10007301_33100</name>
</gene>
<evidence type="ECO:0000256" key="3">
    <source>
        <dbReference type="ARBA" id="ARBA00023125"/>
    </source>
</evidence>
<dbReference type="InterPro" id="IPR018356">
    <property type="entry name" value="Tscrpt_reg_HTH_DeoR_CS"/>
</dbReference>
<dbReference type="GO" id="GO:0003677">
    <property type="term" value="F:DNA binding"/>
    <property type="evidence" value="ECO:0007669"/>
    <property type="project" value="UniProtKB-KW"/>
</dbReference>
<evidence type="ECO:0000259" key="5">
    <source>
        <dbReference type="PROSITE" id="PS51000"/>
    </source>
</evidence>
<dbReference type="SMART" id="SM00420">
    <property type="entry name" value="HTH_DEOR"/>
    <property type="match status" value="1"/>
</dbReference>
<dbReference type="PANTHER" id="PTHR30363">
    <property type="entry name" value="HTH-TYPE TRANSCRIPTIONAL REGULATOR SRLR-RELATED"/>
    <property type="match status" value="1"/>
</dbReference>
<reference evidence="6" key="2">
    <citation type="submission" date="2020-09" db="EMBL/GenBank/DDBJ databases">
        <authorList>
            <person name="Sun Q."/>
            <person name="Sedlacek I."/>
        </authorList>
    </citation>
    <scope>NUCLEOTIDE SEQUENCE</scope>
    <source>
        <strain evidence="6">CCM 7897</strain>
    </source>
</reference>
<keyword evidence="1" id="KW-0678">Repressor</keyword>
<dbReference type="InterPro" id="IPR036390">
    <property type="entry name" value="WH_DNA-bd_sf"/>
</dbReference>